<dbReference type="STRING" id="1618443.UV73_C0002G0164"/>
<keyword evidence="1" id="KW-1133">Transmembrane helix</keyword>
<feature type="domain" description="Glycosyltransferase RgtA/B/C/D-like" evidence="2">
    <location>
        <begin position="66"/>
        <end position="216"/>
    </location>
</feature>
<evidence type="ECO:0000256" key="1">
    <source>
        <dbReference type="SAM" id="Phobius"/>
    </source>
</evidence>
<protein>
    <recommendedName>
        <fullName evidence="2">Glycosyltransferase RgtA/B/C/D-like domain-containing protein</fullName>
    </recommendedName>
</protein>
<proteinExistence type="predicted"/>
<evidence type="ECO:0000259" key="2">
    <source>
        <dbReference type="Pfam" id="PF13231"/>
    </source>
</evidence>
<feature type="transmembrane region" description="Helical" evidence="1">
    <location>
        <begin position="201"/>
        <end position="218"/>
    </location>
</feature>
<name>A0A0G1DKQ3_9BACT</name>
<feature type="transmembrane region" description="Helical" evidence="1">
    <location>
        <begin position="164"/>
        <end position="189"/>
    </location>
</feature>
<feature type="transmembrane region" description="Helical" evidence="1">
    <location>
        <begin position="6"/>
        <end position="22"/>
    </location>
</feature>
<gene>
    <name evidence="3" type="ORF">UV73_C0002G0164</name>
</gene>
<dbReference type="EMBL" id="LCFP01000002">
    <property type="protein sequence ID" value="KKS98450.1"/>
    <property type="molecule type" value="Genomic_DNA"/>
</dbReference>
<organism evidence="3 4">
    <name type="scientific">Candidatus Gottesmanbacteria bacterium GW2011_GWA2_43_14</name>
    <dbReference type="NCBI Taxonomy" id="1618443"/>
    <lineage>
        <taxon>Bacteria</taxon>
        <taxon>Candidatus Gottesmaniibacteriota</taxon>
    </lineage>
</organism>
<evidence type="ECO:0000313" key="3">
    <source>
        <dbReference type="EMBL" id="KKS98450.1"/>
    </source>
</evidence>
<evidence type="ECO:0000313" key="4">
    <source>
        <dbReference type="Proteomes" id="UP000034894"/>
    </source>
</evidence>
<keyword evidence="1" id="KW-0472">Membrane</keyword>
<feature type="transmembrane region" description="Helical" evidence="1">
    <location>
        <begin position="133"/>
        <end position="152"/>
    </location>
</feature>
<feature type="transmembrane region" description="Helical" evidence="1">
    <location>
        <begin position="317"/>
        <end position="336"/>
    </location>
</feature>
<dbReference type="InterPro" id="IPR038731">
    <property type="entry name" value="RgtA/B/C-like"/>
</dbReference>
<keyword evidence="1" id="KW-0812">Transmembrane</keyword>
<feature type="transmembrane region" description="Helical" evidence="1">
    <location>
        <begin position="291"/>
        <end position="311"/>
    </location>
</feature>
<feature type="transmembrane region" description="Helical" evidence="1">
    <location>
        <begin position="348"/>
        <end position="365"/>
    </location>
</feature>
<accession>A0A0G1DKQ3</accession>
<feature type="transmembrane region" description="Helical" evidence="1">
    <location>
        <begin position="267"/>
        <end position="284"/>
    </location>
</feature>
<feature type="transmembrane region" description="Helical" evidence="1">
    <location>
        <begin position="96"/>
        <end position="121"/>
    </location>
</feature>
<sequence>MGKKTLFIAGLILTVFTVLEFYRYPRTFLYERDQAAALFFAQRASLFGELPLSGINVAIENINLQTPLYYYLIALLYFFLKSEIGISLVFAFSNYLYLLLIFLTAKTLFHAKAALLAFFFAAFAFNTVNYGRYFWEPHLIPLLIAASFYFLVKANLRHLKIYYLLAYISFGFSLMYLSSWLFLPALLFLTVKAARSRFKPLFHLLVTFFVAYLPVIFYEFQTGYSLAGIPALISGRTPFFSFDVRSIISSTANHAFLFLASFLGNDFSPIFLLAVAVGSVYFSGTQNRKKIAGLYLVIFSGLALSGLYQGIPAKHRLNSLFPFFCLTAGYLTWTFFKTKLKTYQSWTARLAMLSFIFVFLQYNSLKLAKLYFTKNAESLDKAEKISDYILSSAQSEDFTLATVLAGEMKMVYNVNYYFLLEKETGRKLVKLNDTGNWTGFETDPRKRWLYLICREIKNRQEAQKVCLDYYRTRFGAGEPDGYFQAEDTGVFKILQAD</sequence>
<dbReference type="Pfam" id="PF13231">
    <property type="entry name" value="PMT_2"/>
    <property type="match status" value="1"/>
</dbReference>
<dbReference type="AlphaFoldDB" id="A0A0G1DKQ3"/>
<comment type="caution">
    <text evidence="3">The sequence shown here is derived from an EMBL/GenBank/DDBJ whole genome shotgun (WGS) entry which is preliminary data.</text>
</comment>
<dbReference type="Proteomes" id="UP000034894">
    <property type="component" value="Unassembled WGS sequence"/>
</dbReference>
<reference evidence="3 4" key="1">
    <citation type="journal article" date="2015" name="Nature">
        <title>rRNA introns, odd ribosomes, and small enigmatic genomes across a large radiation of phyla.</title>
        <authorList>
            <person name="Brown C.T."/>
            <person name="Hug L.A."/>
            <person name="Thomas B.C."/>
            <person name="Sharon I."/>
            <person name="Castelle C.J."/>
            <person name="Singh A."/>
            <person name="Wilkins M.J."/>
            <person name="Williams K.H."/>
            <person name="Banfield J.F."/>
        </authorList>
    </citation>
    <scope>NUCLEOTIDE SEQUENCE [LARGE SCALE GENOMIC DNA]</scope>
</reference>
<feature type="transmembrane region" description="Helical" evidence="1">
    <location>
        <begin position="68"/>
        <end position="90"/>
    </location>
</feature>